<evidence type="ECO:0000313" key="1">
    <source>
        <dbReference type="EMBL" id="MBW7454551.1"/>
    </source>
</evidence>
<sequence>MKALLEAYAADMDFQSVVSGLRKGMREQLISGLAGSSRQVMIAALSKEMNQPMLVVTHNMFAAQKIAEDLVECLSPNEVLL</sequence>
<organism evidence="1 2">
    <name type="scientific">Paenibacillus sepulcri</name>
    <dbReference type="NCBI Taxonomy" id="359917"/>
    <lineage>
        <taxon>Bacteria</taxon>
        <taxon>Bacillati</taxon>
        <taxon>Bacillota</taxon>
        <taxon>Bacilli</taxon>
        <taxon>Bacillales</taxon>
        <taxon>Paenibacillaceae</taxon>
        <taxon>Paenibacillus</taxon>
    </lineage>
</organism>
<feature type="non-terminal residue" evidence="1">
    <location>
        <position position="81"/>
    </location>
</feature>
<dbReference type="EMBL" id="JAHZIK010000215">
    <property type="protein sequence ID" value="MBW7454551.1"/>
    <property type="molecule type" value="Genomic_DNA"/>
</dbReference>
<accession>A0ABS7C0X7</accession>
<reference evidence="1 2" key="1">
    <citation type="submission" date="2021-07" db="EMBL/GenBank/DDBJ databases">
        <title>Paenibacillus radiodurans sp. nov., isolated from the southeastern edge of Tengger Desert.</title>
        <authorList>
            <person name="Zhang G."/>
        </authorList>
    </citation>
    <scope>NUCLEOTIDE SEQUENCE [LARGE SCALE GENOMIC DNA]</scope>
    <source>
        <strain evidence="1 2">CCM 7311</strain>
    </source>
</reference>
<gene>
    <name evidence="1" type="ORF">K0U00_10970</name>
</gene>
<keyword evidence="2" id="KW-1185">Reference proteome</keyword>
<comment type="caution">
    <text evidence="1">The sequence shown here is derived from an EMBL/GenBank/DDBJ whole genome shotgun (WGS) entry which is preliminary data.</text>
</comment>
<evidence type="ECO:0000313" key="2">
    <source>
        <dbReference type="Proteomes" id="UP001519887"/>
    </source>
</evidence>
<dbReference type="InterPro" id="IPR027417">
    <property type="entry name" value="P-loop_NTPase"/>
</dbReference>
<proteinExistence type="predicted"/>
<protein>
    <submittedName>
        <fullName evidence="1">Uncharacterized protein</fullName>
    </submittedName>
</protein>
<dbReference type="Gene3D" id="3.40.50.300">
    <property type="entry name" value="P-loop containing nucleotide triphosphate hydrolases"/>
    <property type="match status" value="1"/>
</dbReference>
<name>A0ABS7C0X7_9BACL</name>
<dbReference type="SUPFAM" id="SSF52540">
    <property type="entry name" value="P-loop containing nucleoside triphosphate hydrolases"/>
    <property type="match status" value="1"/>
</dbReference>
<dbReference type="Proteomes" id="UP001519887">
    <property type="component" value="Unassembled WGS sequence"/>
</dbReference>